<evidence type="ECO:0000256" key="1">
    <source>
        <dbReference type="SAM" id="Phobius"/>
    </source>
</evidence>
<organism evidence="2 3">
    <name type="scientific">Alkalicoccobacillus murimartini</name>
    <dbReference type="NCBI Taxonomy" id="171685"/>
    <lineage>
        <taxon>Bacteria</taxon>
        <taxon>Bacillati</taxon>
        <taxon>Bacillota</taxon>
        <taxon>Bacilli</taxon>
        <taxon>Bacillales</taxon>
        <taxon>Bacillaceae</taxon>
        <taxon>Alkalicoccobacillus</taxon>
    </lineage>
</organism>
<proteinExistence type="predicted"/>
<keyword evidence="3" id="KW-1185">Reference proteome</keyword>
<keyword evidence="1" id="KW-1133">Transmembrane helix</keyword>
<name>A0ABT9YJ68_9BACI</name>
<dbReference type="EMBL" id="JAUSUA010000004">
    <property type="protein sequence ID" value="MDQ0207903.1"/>
    <property type="molecule type" value="Genomic_DNA"/>
</dbReference>
<keyword evidence="1" id="KW-0472">Membrane</keyword>
<comment type="caution">
    <text evidence="2">The sequence shown here is derived from an EMBL/GenBank/DDBJ whole genome shotgun (WGS) entry which is preliminary data.</text>
</comment>
<sequence>MGTENMDGFAYLVMQIFTIILLVGTLGLSFFVGMVWKKNNGY</sequence>
<dbReference type="RefSeq" id="WP_306983563.1">
    <property type="nucleotide sequence ID" value="NZ_JAUSUA010000004.1"/>
</dbReference>
<evidence type="ECO:0000313" key="2">
    <source>
        <dbReference type="EMBL" id="MDQ0207903.1"/>
    </source>
</evidence>
<keyword evidence="1" id="KW-0812">Transmembrane</keyword>
<gene>
    <name evidence="2" type="ORF">J2S05_002712</name>
</gene>
<evidence type="ECO:0000313" key="3">
    <source>
        <dbReference type="Proteomes" id="UP001225034"/>
    </source>
</evidence>
<accession>A0ABT9YJ68</accession>
<reference evidence="2 3" key="1">
    <citation type="submission" date="2023-07" db="EMBL/GenBank/DDBJ databases">
        <title>Genomic Encyclopedia of Type Strains, Phase IV (KMG-IV): sequencing the most valuable type-strain genomes for metagenomic binning, comparative biology and taxonomic classification.</title>
        <authorList>
            <person name="Goeker M."/>
        </authorList>
    </citation>
    <scope>NUCLEOTIDE SEQUENCE [LARGE SCALE GENOMIC DNA]</scope>
    <source>
        <strain evidence="2 3">DSM 19154</strain>
    </source>
</reference>
<evidence type="ECO:0008006" key="4">
    <source>
        <dbReference type="Google" id="ProtNLM"/>
    </source>
</evidence>
<feature type="transmembrane region" description="Helical" evidence="1">
    <location>
        <begin position="12"/>
        <end position="36"/>
    </location>
</feature>
<dbReference type="Proteomes" id="UP001225034">
    <property type="component" value="Unassembled WGS sequence"/>
</dbReference>
<protein>
    <recommendedName>
        <fullName evidence="4">Holin-like toxin</fullName>
    </recommendedName>
</protein>